<evidence type="ECO:0000313" key="1">
    <source>
        <dbReference type="EMBL" id="GAA1690484.1"/>
    </source>
</evidence>
<proteinExistence type="predicted"/>
<comment type="caution">
    <text evidence="1">The sequence shown here is derived from an EMBL/GenBank/DDBJ whole genome shotgun (WGS) entry which is preliminary data.</text>
</comment>
<protein>
    <submittedName>
        <fullName evidence="1">Uncharacterized protein</fullName>
    </submittedName>
</protein>
<dbReference type="Proteomes" id="UP001500064">
    <property type="component" value="Unassembled WGS sequence"/>
</dbReference>
<organism evidence="1 2">
    <name type="scientific">Nonomuraea maheshkhaliensis</name>
    <dbReference type="NCBI Taxonomy" id="419590"/>
    <lineage>
        <taxon>Bacteria</taxon>
        <taxon>Bacillati</taxon>
        <taxon>Actinomycetota</taxon>
        <taxon>Actinomycetes</taxon>
        <taxon>Streptosporangiales</taxon>
        <taxon>Streptosporangiaceae</taxon>
        <taxon>Nonomuraea</taxon>
    </lineage>
</organism>
<accession>A0ABP4TNW2</accession>
<evidence type="ECO:0000313" key="2">
    <source>
        <dbReference type="Proteomes" id="UP001500064"/>
    </source>
</evidence>
<sequence length="77" mass="8420">MLVINPTTAEAVNNAPVRTMNDQEPVSEDERKRQAWLERHAALAPRLSPEEWAAANTCLGIRVSGSRVSARPGRQAA</sequence>
<reference evidence="2" key="1">
    <citation type="journal article" date="2019" name="Int. J. Syst. Evol. Microbiol.">
        <title>The Global Catalogue of Microorganisms (GCM) 10K type strain sequencing project: providing services to taxonomists for standard genome sequencing and annotation.</title>
        <authorList>
            <consortium name="The Broad Institute Genomics Platform"/>
            <consortium name="The Broad Institute Genome Sequencing Center for Infectious Disease"/>
            <person name="Wu L."/>
            <person name="Ma J."/>
        </authorList>
    </citation>
    <scope>NUCLEOTIDE SEQUENCE [LARGE SCALE GENOMIC DNA]</scope>
    <source>
        <strain evidence="2">JCM 13929</strain>
    </source>
</reference>
<keyword evidence="2" id="KW-1185">Reference proteome</keyword>
<gene>
    <name evidence="1" type="ORF">GCM10009733_103350</name>
</gene>
<dbReference type="EMBL" id="BAAAMU010000171">
    <property type="protein sequence ID" value="GAA1690484.1"/>
    <property type="molecule type" value="Genomic_DNA"/>
</dbReference>
<name>A0ABP4TNW2_9ACTN</name>